<proteinExistence type="predicted"/>
<dbReference type="Proteomes" id="UP000266841">
    <property type="component" value="Unassembled WGS sequence"/>
</dbReference>
<evidence type="ECO:0000313" key="2">
    <source>
        <dbReference type="EMBL" id="EJK62960.1"/>
    </source>
</evidence>
<evidence type="ECO:0000313" key="3">
    <source>
        <dbReference type="Proteomes" id="UP000266841"/>
    </source>
</evidence>
<feature type="compositionally biased region" description="Polar residues" evidence="1">
    <location>
        <begin position="22"/>
        <end position="35"/>
    </location>
</feature>
<sequence length="297" mass="32994">MLAIRIDLIGIDHVVLSIISHSPQQKRSSQPNEVSGSRRRPGQSMMSLKMANQTVKARSRPAISKSVKRLAEESHKSPGKHDENTNENFNVAKVTSPLKKLKLKLSPGKNSEVSTASDQSQHDDDISGTISSPNTMKDIDPPAFVGASLNNEEDVMLELDGVRPLKMGANILGYDIDWIKRSRGKTRLLKHKETGRSRLVHRGFLGKVAMNIHIPSIFMLHKVKVKSKYAKQGTWVIRFYGVVLPYEGKKKKKQEESGGANVEIVTLKIRDQSQVDVLYDKMIELGAEPAVKTAVGR</sequence>
<dbReference type="Gene3D" id="2.30.29.30">
    <property type="entry name" value="Pleckstrin-homology domain (PH domain)/Phosphotyrosine-binding domain (PTB)"/>
    <property type="match status" value="1"/>
</dbReference>
<reference evidence="2 3" key="1">
    <citation type="journal article" date="2012" name="Genome Biol.">
        <title>Genome and low-iron response of an oceanic diatom adapted to chronic iron limitation.</title>
        <authorList>
            <person name="Lommer M."/>
            <person name="Specht M."/>
            <person name="Roy A.S."/>
            <person name="Kraemer L."/>
            <person name="Andreson R."/>
            <person name="Gutowska M.A."/>
            <person name="Wolf J."/>
            <person name="Bergner S.V."/>
            <person name="Schilhabel M.B."/>
            <person name="Klostermeier U.C."/>
            <person name="Beiko R.G."/>
            <person name="Rosenstiel P."/>
            <person name="Hippler M."/>
            <person name="Laroche J."/>
        </authorList>
    </citation>
    <scope>NUCLEOTIDE SEQUENCE [LARGE SCALE GENOMIC DNA]</scope>
    <source>
        <strain evidence="2 3">CCMP1005</strain>
    </source>
</reference>
<dbReference type="AlphaFoldDB" id="K0SC77"/>
<feature type="compositionally biased region" description="Polar residues" evidence="1">
    <location>
        <begin position="108"/>
        <end position="119"/>
    </location>
</feature>
<comment type="caution">
    <text evidence="2">The sequence shown here is derived from an EMBL/GenBank/DDBJ whole genome shotgun (WGS) entry which is preliminary data.</text>
</comment>
<gene>
    <name evidence="2" type="ORF">THAOC_16409</name>
</gene>
<organism evidence="2 3">
    <name type="scientific">Thalassiosira oceanica</name>
    <name type="common">Marine diatom</name>
    <dbReference type="NCBI Taxonomy" id="159749"/>
    <lineage>
        <taxon>Eukaryota</taxon>
        <taxon>Sar</taxon>
        <taxon>Stramenopiles</taxon>
        <taxon>Ochrophyta</taxon>
        <taxon>Bacillariophyta</taxon>
        <taxon>Coscinodiscophyceae</taxon>
        <taxon>Thalassiosirophycidae</taxon>
        <taxon>Thalassiosirales</taxon>
        <taxon>Thalassiosiraceae</taxon>
        <taxon>Thalassiosira</taxon>
    </lineage>
</organism>
<accession>K0SC77</accession>
<dbReference type="InterPro" id="IPR011993">
    <property type="entry name" value="PH-like_dom_sf"/>
</dbReference>
<evidence type="ECO:0000256" key="1">
    <source>
        <dbReference type="SAM" id="MobiDB-lite"/>
    </source>
</evidence>
<feature type="compositionally biased region" description="Polar residues" evidence="1">
    <location>
        <begin position="44"/>
        <end position="56"/>
    </location>
</feature>
<name>K0SC77_THAOC</name>
<protein>
    <submittedName>
        <fullName evidence="2">Uncharacterized protein</fullName>
    </submittedName>
</protein>
<dbReference type="EMBL" id="AGNL01018519">
    <property type="protein sequence ID" value="EJK62960.1"/>
    <property type="molecule type" value="Genomic_DNA"/>
</dbReference>
<feature type="region of interest" description="Disordered" evidence="1">
    <location>
        <begin position="22"/>
        <end position="142"/>
    </location>
</feature>
<keyword evidence="3" id="KW-1185">Reference proteome</keyword>
<feature type="compositionally biased region" description="Basic and acidic residues" evidence="1">
    <location>
        <begin position="69"/>
        <end position="84"/>
    </location>
</feature>